<accession>A0A4V4RFT5</accession>
<sequence length="157" mass="17407">MQRIVPFLWFDDQAEEAAELYVSLFPDAHIDHVQRWPDGTPDAGRALVVEFTLFGQPWRAMNGGPGHPYTDAASFQVDCDTQEEVDRLWSAFTGDGGREIACGWCADRWGIVWQVTPVRLSELLADPDPGRASRTMIAMQGMIKLDIAALEAAADGR</sequence>
<dbReference type="InterPro" id="IPR029068">
    <property type="entry name" value="Glyas_Bleomycin-R_OHBP_Dase"/>
</dbReference>
<protein>
    <submittedName>
        <fullName evidence="2">VOC family protein</fullName>
    </submittedName>
</protein>
<evidence type="ECO:0000313" key="3">
    <source>
        <dbReference type="Proteomes" id="UP000306192"/>
    </source>
</evidence>
<name>A0A4V4RFT5_9MICO</name>
<dbReference type="AlphaFoldDB" id="A0A4V4RFT5"/>
<dbReference type="EMBL" id="QYRT01000007">
    <property type="protein sequence ID" value="TIH39024.1"/>
    <property type="molecule type" value="Genomic_DNA"/>
</dbReference>
<dbReference type="PIRSF" id="PIRSF021700">
    <property type="entry name" value="3_dmu_93_MTrfase"/>
    <property type="match status" value="1"/>
</dbReference>
<dbReference type="InterPro" id="IPR009725">
    <property type="entry name" value="3_dmu_93_MTrfase"/>
</dbReference>
<dbReference type="SUPFAM" id="SSF54593">
    <property type="entry name" value="Glyoxalase/Bleomycin resistance protein/Dihydroxybiphenyl dioxygenase"/>
    <property type="match status" value="1"/>
</dbReference>
<dbReference type="Proteomes" id="UP000306192">
    <property type="component" value="Unassembled WGS sequence"/>
</dbReference>
<gene>
    <name evidence="2" type="ORF">D4765_05565</name>
</gene>
<evidence type="ECO:0000313" key="2">
    <source>
        <dbReference type="EMBL" id="TIH39024.1"/>
    </source>
</evidence>
<comment type="caution">
    <text evidence="2">The sequence shown here is derived from an EMBL/GenBank/DDBJ whole genome shotgun (WGS) entry which is preliminary data.</text>
</comment>
<reference evidence="2 3" key="1">
    <citation type="journal article" date="2019" name="Microorganisms">
        <title>Systematic Affiliation and Genome Analysis of Subtercola vilae DB165(T) with Particular Emphasis on Cold Adaptation of an Isolate from a High-Altitude Cold Volcano Lake.</title>
        <authorList>
            <person name="Villalobos A.S."/>
            <person name="Wiese J."/>
            <person name="Imhoff J.F."/>
            <person name="Dorador C."/>
            <person name="Keller A."/>
            <person name="Hentschel U."/>
        </authorList>
    </citation>
    <scope>NUCLEOTIDE SEQUENCE [LARGE SCALE GENOMIC DNA]</scope>
    <source>
        <strain evidence="2 3">DB165</strain>
    </source>
</reference>
<dbReference type="OrthoDB" id="9806473at2"/>
<dbReference type="RefSeq" id="WP_136641255.1">
    <property type="nucleotide sequence ID" value="NZ_QYRT01000007.1"/>
</dbReference>
<dbReference type="PANTHER" id="PTHR33990:SF2">
    <property type="entry name" value="PHNB-LIKE DOMAIN-CONTAINING PROTEIN"/>
    <property type="match status" value="1"/>
</dbReference>
<evidence type="ECO:0000259" key="1">
    <source>
        <dbReference type="Pfam" id="PF06983"/>
    </source>
</evidence>
<dbReference type="PANTHER" id="PTHR33990">
    <property type="entry name" value="PROTEIN YJDN-RELATED"/>
    <property type="match status" value="1"/>
</dbReference>
<organism evidence="2 3">
    <name type="scientific">Subtercola vilae</name>
    <dbReference type="NCBI Taxonomy" id="2056433"/>
    <lineage>
        <taxon>Bacteria</taxon>
        <taxon>Bacillati</taxon>
        <taxon>Actinomycetota</taxon>
        <taxon>Actinomycetes</taxon>
        <taxon>Micrococcales</taxon>
        <taxon>Microbacteriaceae</taxon>
        <taxon>Subtercola</taxon>
    </lineage>
</organism>
<dbReference type="Pfam" id="PF06983">
    <property type="entry name" value="3-dmu-9_3-mt"/>
    <property type="match status" value="1"/>
</dbReference>
<keyword evidence="3" id="KW-1185">Reference proteome</keyword>
<dbReference type="CDD" id="cd06588">
    <property type="entry name" value="PhnB_like"/>
    <property type="match status" value="1"/>
</dbReference>
<dbReference type="InterPro" id="IPR028973">
    <property type="entry name" value="PhnB-like"/>
</dbReference>
<feature type="domain" description="PhnB-like" evidence="1">
    <location>
        <begin position="2"/>
        <end position="116"/>
    </location>
</feature>
<proteinExistence type="predicted"/>
<dbReference type="Gene3D" id="3.10.180.10">
    <property type="entry name" value="2,3-Dihydroxybiphenyl 1,2-Dioxygenase, domain 1"/>
    <property type="match status" value="1"/>
</dbReference>